<reference evidence="4" key="1">
    <citation type="journal article" date="2019" name="Int. J. Syst. Evol. Microbiol.">
        <title>The Global Catalogue of Microorganisms (GCM) 10K type strain sequencing project: providing services to taxonomists for standard genome sequencing and annotation.</title>
        <authorList>
            <consortium name="The Broad Institute Genomics Platform"/>
            <consortium name="The Broad Institute Genome Sequencing Center for Infectious Disease"/>
            <person name="Wu L."/>
            <person name="Ma J."/>
        </authorList>
    </citation>
    <scope>NUCLEOTIDE SEQUENCE [LARGE SCALE GENOMIC DNA]</scope>
    <source>
        <strain evidence="4">JCM 17939</strain>
    </source>
</reference>
<accession>A0ABP8UGS7</accession>
<evidence type="ECO:0000313" key="3">
    <source>
        <dbReference type="EMBL" id="GAA4631829.1"/>
    </source>
</evidence>
<feature type="signal peptide" evidence="2">
    <location>
        <begin position="1"/>
        <end position="22"/>
    </location>
</feature>
<name>A0ABP8UGS7_9ACTN</name>
<evidence type="ECO:0000256" key="1">
    <source>
        <dbReference type="SAM" id="MobiDB-lite"/>
    </source>
</evidence>
<keyword evidence="4" id="KW-1185">Reference proteome</keyword>
<evidence type="ECO:0000313" key="4">
    <source>
        <dbReference type="Proteomes" id="UP001501442"/>
    </source>
</evidence>
<feature type="region of interest" description="Disordered" evidence="1">
    <location>
        <begin position="35"/>
        <end position="68"/>
    </location>
</feature>
<dbReference type="Proteomes" id="UP001501442">
    <property type="component" value="Unassembled WGS sequence"/>
</dbReference>
<gene>
    <name evidence="3" type="ORF">GCM10023196_062780</name>
</gene>
<dbReference type="EMBL" id="BAABHK010000009">
    <property type="protein sequence ID" value="GAA4631829.1"/>
    <property type="molecule type" value="Genomic_DNA"/>
</dbReference>
<keyword evidence="2" id="KW-0732">Signal</keyword>
<evidence type="ECO:0000256" key="2">
    <source>
        <dbReference type="SAM" id="SignalP"/>
    </source>
</evidence>
<proteinExistence type="predicted"/>
<protein>
    <recommendedName>
        <fullName evidence="5">Secreted protein</fullName>
    </recommendedName>
</protein>
<sequence>MASNVCLITFTAVTTISFAATATCSVQTAPASAVFGDRKDQKDQKESKGLWGRRENRGREVYKGNRER</sequence>
<organism evidence="3 4">
    <name type="scientific">Actinoallomurus vinaceus</name>
    <dbReference type="NCBI Taxonomy" id="1080074"/>
    <lineage>
        <taxon>Bacteria</taxon>
        <taxon>Bacillati</taxon>
        <taxon>Actinomycetota</taxon>
        <taxon>Actinomycetes</taxon>
        <taxon>Streptosporangiales</taxon>
        <taxon>Thermomonosporaceae</taxon>
        <taxon>Actinoallomurus</taxon>
    </lineage>
</organism>
<feature type="compositionally biased region" description="Basic and acidic residues" evidence="1">
    <location>
        <begin position="36"/>
        <end position="68"/>
    </location>
</feature>
<feature type="chain" id="PRO_5046180953" description="Secreted protein" evidence="2">
    <location>
        <begin position="23"/>
        <end position="68"/>
    </location>
</feature>
<comment type="caution">
    <text evidence="3">The sequence shown here is derived from an EMBL/GenBank/DDBJ whole genome shotgun (WGS) entry which is preliminary data.</text>
</comment>
<evidence type="ECO:0008006" key="5">
    <source>
        <dbReference type="Google" id="ProtNLM"/>
    </source>
</evidence>